<dbReference type="SUPFAM" id="SSF53448">
    <property type="entry name" value="Nucleotide-diphospho-sugar transferases"/>
    <property type="match status" value="1"/>
</dbReference>
<dbReference type="Gene3D" id="3.90.550.10">
    <property type="entry name" value="Spore Coat Polysaccharide Biosynthesis Protein SpsA, Chain A"/>
    <property type="match status" value="1"/>
</dbReference>
<dbReference type="InterPro" id="IPR050486">
    <property type="entry name" value="Mannose-1P_guanyltransferase"/>
</dbReference>
<dbReference type="AlphaFoldDB" id="X1UZU7"/>
<dbReference type="InterPro" id="IPR005835">
    <property type="entry name" value="NTP_transferase_dom"/>
</dbReference>
<dbReference type="PANTHER" id="PTHR22572">
    <property type="entry name" value="SUGAR-1-PHOSPHATE GUANYL TRANSFERASE"/>
    <property type="match status" value="1"/>
</dbReference>
<comment type="caution">
    <text evidence="2">The sequence shown here is derived from an EMBL/GenBank/DDBJ whole genome shotgun (WGS) entry which is preliminary data.</text>
</comment>
<feature type="domain" description="Nucleotidyl transferase" evidence="1">
    <location>
        <begin position="6"/>
        <end position="72"/>
    </location>
</feature>
<evidence type="ECO:0000313" key="2">
    <source>
        <dbReference type="EMBL" id="GAJ22954.1"/>
    </source>
</evidence>
<evidence type="ECO:0000259" key="1">
    <source>
        <dbReference type="Pfam" id="PF00483"/>
    </source>
</evidence>
<proteinExistence type="predicted"/>
<protein>
    <recommendedName>
        <fullName evidence="1">Nucleotidyl transferase domain-containing protein</fullName>
    </recommendedName>
</protein>
<feature type="non-terminal residue" evidence="2">
    <location>
        <position position="1"/>
    </location>
</feature>
<name>X1UZU7_9ZZZZ</name>
<gene>
    <name evidence="2" type="ORF">S12H4_55754</name>
</gene>
<sequence length="77" mass="8667">AKTSSDSIINAGIYLLEPEVLSYIPEGKQVSLERETFPRLLQKNVPLFGYLTSDYFIDIGTPEKYAQIQKEMKGIIG</sequence>
<dbReference type="EMBL" id="BARW01035803">
    <property type="protein sequence ID" value="GAJ22954.1"/>
    <property type="molecule type" value="Genomic_DNA"/>
</dbReference>
<dbReference type="Pfam" id="PF00483">
    <property type="entry name" value="NTP_transferase"/>
    <property type="match status" value="1"/>
</dbReference>
<reference evidence="2" key="1">
    <citation type="journal article" date="2014" name="Front. Microbiol.">
        <title>High frequency of phylogenetically diverse reductive dehalogenase-homologous genes in deep subseafloor sedimentary metagenomes.</title>
        <authorList>
            <person name="Kawai M."/>
            <person name="Futagami T."/>
            <person name="Toyoda A."/>
            <person name="Takaki Y."/>
            <person name="Nishi S."/>
            <person name="Hori S."/>
            <person name="Arai W."/>
            <person name="Tsubouchi T."/>
            <person name="Morono Y."/>
            <person name="Uchiyama I."/>
            <person name="Ito T."/>
            <person name="Fujiyama A."/>
            <person name="Inagaki F."/>
            <person name="Takami H."/>
        </authorList>
    </citation>
    <scope>NUCLEOTIDE SEQUENCE</scope>
    <source>
        <strain evidence="2">Expedition CK06-06</strain>
    </source>
</reference>
<dbReference type="InterPro" id="IPR029044">
    <property type="entry name" value="Nucleotide-diphossugar_trans"/>
</dbReference>
<organism evidence="2">
    <name type="scientific">marine sediment metagenome</name>
    <dbReference type="NCBI Taxonomy" id="412755"/>
    <lineage>
        <taxon>unclassified sequences</taxon>
        <taxon>metagenomes</taxon>
        <taxon>ecological metagenomes</taxon>
    </lineage>
</organism>
<accession>X1UZU7</accession>